<protein>
    <submittedName>
        <fullName evidence="1">Uncharacterized protein</fullName>
    </submittedName>
</protein>
<proteinExistence type="predicted"/>
<evidence type="ECO:0000313" key="1">
    <source>
        <dbReference type="EMBL" id="KAK3256008.1"/>
    </source>
</evidence>
<gene>
    <name evidence="1" type="ORF">CYMTET_34837</name>
</gene>
<reference evidence="1 2" key="1">
    <citation type="journal article" date="2015" name="Genome Biol. Evol.">
        <title>Comparative Genomics of a Bacterivorous Green Alga Reveals Evolutionary Causalities and Consequences of Phago-Mixotrophic Mode of Nutrition.</title>
        <authorList>
            <person name="Burns J.A."/>
            <person name="Paasch A."/>
            <person name="Narechania A."/>
            <person name="Kim E."/>
        </authorList>
    </citation>
    <scope>NUCLEOTIDE SEQUENCE [LARGE SCALE GENOMIC DNA]</scope>
    <source>
        <strain evidence="1 2">PLY_AMNH</strain>
    </source>
</reference>
<keyword evidence="2" id="KW-1185">Reference proteome</keyword>
<dbReference type="EMBL" id="LGRX02022039">
    <property type="protein sequence ID" value="KAK3256008.1"/>
    <property type="molecule type" value="Genomic_DNA"/>
</dbReference>
<organism evidence="1 2">
    <name type="scientific">Cymbomonas tetramitiformis</name>
    <dbReference type="NCBI Taxonomy" id="36881"/>
    <lineage>
        <taxon>Eukaryota</taxon>
        <taxon>Viridiplantae</taxon>
        <taxon>Chlorophyta</taxon>
        <taxon>Pyramimonadophyceae</taxon>
        <taxon>Pyramimonadales</taxon>
        <taxon>Pyramimonadaceae</taxon>
        <taxon>Cymbomonas</taxon>
    </lineage>
</organism>
<comment type="caution">
    <text evidence="1">The sequence shown here is derived from an EMBL/GenBank/DDBJ whole genome shotgun (WGS) entry which is preliminary data.</text>
</comment>
<dbReference type="Proteomes" id="UP001190700">
    <property type="component" value="Unassembled WGS sequence"/>
</dbReference>
<evidence type="ECO:0000313" key="2">
    <source>
        <dbReference type="Proteomes" id="UP001190700"/>
    </source>
</evidence>
<accession>A0AAE0KPK1</accession>
<dbReference type="AlphaFoldDB" id="A0AAE0KPK1"/>
<sequence length="84" mass="9293">MQATSDDLPITYYSPNTRIFRGNSLVPLDGTSLSASSTRLSASIRRTILCGLSGLRIRIRAGSRAALRRLETAWRLLTPRQDTT</sequence>
<name>A0AAE0KPK1_9CHLO</name>